<gene>
    <name evidence="3" type="ORF">DKT77_17700</name>
    <name evidence="2" type="ORF">DKT77_20475</name>
</gene>
<dbReference type="Pfam" id="PF01609">
    <property type="entry name" value="DDE_Tnp_1"/>
    <property type="match status" value="1"/>
</dbReference>
<protein>
    <recommendedName>
        <fullName evidence="1">Transposase IS4-like domain-containing protein</fullName>
    </recommendedName>
</protein>
<dbReference type="EMBL" id="QGKU01000054">
    <property type="protein sequence ID" value="PWR01273.1"/>
    <property type="molecule type" value="Genomic_DNA"/>
</dbReference>
<dbReference type="GO" id="GO:0006313">
    <property type="term" value="P:DNA transposition"/>
    <property type="evidence" value="ECO:0007669"/>
    <property type="project" value="InterPro"/>
</dbReference>
<sequence>MATSSQAPLRPACKPHTAVDDQEGIVVDVEIVTGEEHDTGRFAERPDAIEDTLGLAPDRIAADTIHGVAGCTQFLKTAGSSPSFRPFAP</sequence>
<evidence type="ECO:0000259" key="1">
    <source>
        <dbReference type="Pfam" id="PF01609"/>
    </source>
</evidence>
<evidence type="ECO:0000313" key="4">
    <source>
        <dbReference type="Proteomes" id="UP000245680"/>
    </source>
</evidence>
<comment type="caution">
    <text evidence="3">The sequence shown here is derived from an EMBL/GenBank/DDBJ whole genome shotgun (WGS) entry which is preliminary data.</text>
</comment>
<evidence type="ECO:0000313" key="2">
    <source>
        <dbReference type="EMBL" id="PWR00746.1"/>
    </source>
</evidence>
<name>A0A2V2LHA3_9RHOB</name>
<reference evidence="3 4" key="1">
    <citation type="submission" date="2018-05" db="EMBL/GenBank/DDBJ databases">
        <title>Rhodobacteraceae gen. nov., sp. nov. isolated from sea water.</title>
        <authorList>
            <person name="Ren Y."/>
        </authorList>
    </citation>
    <scope>NUCLEOTIDE SEQUENCE [LARGE SCALE GENOMIC DNA]</scope>
    <source>
        <strain evidence="3 4">TG-679</strain>
    </source>
</reference>
<dbReference type="EMBL" id="QGKU01000069">
    <property type="protein sequence ID" value="PWR00746.1"/>
    <property type="molecule type" value="Genomic_DNA"/>
</dbReference>
<dbReference type="AlphaFoldDB" id="A0A2V2LHA3"/>
<organism evidence="3 4">
    <name type="scientific">Meridianimarinicoccus roseus</name>
    <dbReference type="NCBI Taxonomy" id="2072018"/>
    <lineage>
        <taxon>Bacteria</taxon>
        <taxon>Pseudomonadati</taxon>
        <taxon>Pseudomonadota</taxon>
        <taxon>Alphaproteobacteria</taxon>
        <taxon>Rhodobacterales</taxon>
        <taxon>Paracoccaceae</taxon>
        <taxon>Meridianimarinicoccus</taxon>
    </lineage>
</organism>
<proteinExistence type="predicted"/>
<dbReference type="Proteomes" id="UP000245680">
    <property type="component" value="Unassembled WGS sequence"/>
</dbReference>
<feature type="non-terminal residue" evidence="3">
    <location>
        <position position="89"/>
    </location>
</feature>
<evidence type="ECO:0000313" key="3">
    <source>
        <dbReference type="EMBL" id="PWR01273.1"/>
    </source>
</evidence>
<dbReference type="RefSeq" id="WP_238547989.1">
    <property type="nucleotide sequence ID" value="NZ_QGKU01000054.1"/>
</dbReference>
<accession>A0A2V2LHA3</accession>
<dbReference type="GO" id="GO:0003677">
    <property type="term" value="F:DNA binding"/>
    <property type="evidence" value="ECO:0007669"/>
    <property type="project" value="InterPro"/>
</dbReference>
<feature type="domain" description="Transposase IS4-like" evidence="1">
    <location>
        <begin position="10"/>
        <end position="86"/>
    </location>
</feature>
<dbReference type="InterPro" id="IPR002559">
    <property type="entry name" value="Transposase_11"/>
</dbReference>
<dbReference type="GO" id="GO:0004803">
    <property type="term" value="F:transposase activity"/>
    <property type="evidence" value="ECO:0007669"/>
    <property type="project" value="InterPro"/>
</dbReference>
<keyword evidence="4" id="KW-1185">Reference proteome</keyword>